<feature type="domain" description="J" evidence="4">
    <location>
        <begin position="335"/>
        <end position="394"/>
    </location>
</feature>
<dbReference type="Gene3D" id="1.10.287.110">
    <property type="entry name" value="DnaJ domain"/>
    <property type="match status" value="1"/>
</dbReference>
<dbReference type="InterPro" id="IPR001623">
    <property type="entry name" value="DnaJ_domain"/>
</dbReference>
<feature type="signal peptide" evidence="3">
    <location>
        <begin position="1"/>
        <end position="22"/>
    </location>
</feature>
<dbReference type="Proteomes" id="UP000535589">
    <property type="component" value="Unassembled WGS sequence"/>
</dbReference>
<evidence type="ECO:0000256" key="3">
    <source>
        <dbReference type="SAM" id="SignalP"/>
    </source>
</evidence>
<keyword evidence="1" id="KW-0143">Chaperone</keyword>
<gene>
    <name evidence="5" type="ORF">HGP28_00450</name>
</gene>
<dbReference type="SUPFAM" id="SSF46565">
    <property type="entry name" value="Chaperone J-domain"/>
    <property type="match status" value="1"/>
</dbReference>
<comment type="caution">
    <text evidence="5">The sequence shown here is derived from an EMBL/GenBank/DDBJ whole genome shotgun (WGS) entry which is preliminary data.</text>
</comment>
<keyword evidence="2" id="KW-0472">Membrane</keyword>
<dbReference type="AlphaFoldDB" id="A0A7X8TML9"/>
<proteinExistence type="predicted"/>
<dbReference type="InterPro" id="IPR050767">
    <property type="entry name" value="Sel1_AlgK"/>
</dbReference>
<accession>A0A7X8TML9</accession>
<protein>
    <submittedName>
        <fullName evidence="5">J domain-containing protein</fullName>
    </submittedName>
</protein>
<sequence>MAKLPLTIITLIAAFAPLHRSAANTVDTTPAFATLDSHAVQCSKEVIDRFSQQAVLGDPIAQFKLGRTFERCQLTSNSPISTSSQQHPKALAHYWYLKSADLGHYGAQQRLAYGYLTTDFGPTNIASALRWFSALAVQGDIDAQFRIAQLLEQHSNVLTMNDLAKIWYQLAAPHHKKAQEHYTHLLQTEFNERRSAQLKQLSQAQGDAKSAQVSVLDHGQTIAQSDSPLMPNDLAASATKIGQPFSFSAALGIIITLFSGFGIFVLIQQRRTVQRQVNSRLESGSPHCESTTIIRWQARYNALAQKHNVLRHHCDALTQQMALNKSQCDQHTLAKAYATLGFDVNDAPTSNDIKCRYKALSRIYHPDAQGSNAQMARLNLALELVQNALAKRPY</sequence>
<reference evidence="5 6" key="1">
    <citation type="submission" date="2020-04" db="EMBL/GenBank/DDBJ databases">
        <title>Vibrio sp. SM6, a novel species isolated from seawater.</title>
        <authorList>
            <person name="Wang X."/>
        </authorList>
    </citation>
    <scope>NUCLEOTIDE SEQUENCE [LARGE SCALE GENOMIC DNA]</scope>
    <source>
        <strain evidence="5 6">SM6</strain>
    </source>
</reference>
<keyword evidence="3" id="KW-0732">Signal</keyword>
<dbReference type="SUPFAM" id="SSF81901">
    <property type="entry name" value="HCP-like"/>
    <property type="match status" value="1"/>
</dbReference>
<keyword evidence="2" id="KW-0812">Transmembrane</keyword>
<dbReference type="InterPro" id="IPR011990">
    <property type="entry name" value="TPR-like_helical_dom_sf"/>
</dbReference>
<organism evidence="5 6">
    <name type="scientific">Vibrio agarilyticus</name>
    <dbReference type="NCBI Taxonomy" id="2726741"/>
    <lineage>
        <taxon>Bacteria</taxon>
        <taxon>Pseudomonadati</taxon>
        <taxon>Pseudomonadota</taxon>
        <taxon>Gammaproteobacteria</taxon>
        <taxon>Vibrionales</taxon>
        <taxon>Vibrionaceae</taxon>
        <taxon>Vibrio</taxon>
    </lineage>
</organism>
<evidence type="ECO:0000256" key="1">
    <source>
        <dbReference type="ARBA" id="ARBA00023186"/>
    </source>
</evidence>
<dbReference type="SMART" id="SM00271">
    <property type="entry name" value="DnaJ"/>
    <property type="match status" value="1"/>
</dbReference>
<dbReference type="EMBL" id="JABAIK010000001">
    <property type="protein sequence ID" value="NLS11354.1"/>
    <property type="molecule type" value="Genomic_DNA"/>
</dbReference>
<dbReference type="PANTHER" id="PTHR11102:SF160">
    <property type="entry name" value="ERAD-ASSOCIATED E3 UBIQUITIN-PROTEIN LIGASE COMPONENT HRD3"/>
    <property type="match status" value="1"/>
</dbReference>
<dbReference type="RefSeq" id="WP_168834464.1">
    <property type="nucleotide sequence ID" value="NZ_JABAIK010000001.1"/>
</dbReference>
<keyword evidence="6" id="KW-1185">Reference proteome</keyword>
<evidence type="ECO:0000313" key="6">
    <source>
        <dbReference type="Proteomes" id="UP000535589"/>
    </source>
</evidence>
<evidence type="ECO:0000313" key="5">
    <source>
        <dbReference type="EMBL" id="NLS11354.1"/>
    </source>
</evidence>
<dbReference type="InterPro" id="IPR036869">
    <property type="entry name" value="J_dom_sf"/>
</dbReference>
<evidence type="ECO:0000259" key="4">
    <source>
        <dbReference type="PROSITE" id="PS50076"/>
    </source>
</evidence>
<keyword evidence="2" id="KW-1133">Transmembrane helix</keyword>
<name>A0A7X8TML9_9VIBR</name>
<dbReference type="Gene3D" id="1.25.40.10">
    <property type="entry name" value="Tetratricopeptide repeat domain"/>
    <property type="match status" value="1"/>
</dbReference>
<feature type="chain" id="PRO_5030917327" evidence="3">
    <location>
        <begin position="23"/>
        <end position="394"/>
    </location>
</feature>
<feature type="transmembrane region" description="Helical" evidence="2">
    <location>
        <begin position="245"/>
        <end position="267"/>
    </location>
</feature>
<dbReference type="PANTHER" id="PTHR11102">
    <property type="entry name" value="SEL-1-LIKE PROTEIN"/>
    <property type="match status" value="1"/>
</dbReference>
<evidence type="ECO:0000256" key="2">
    <source>
        <dbReference type="SAM" id="Phobius"/>
    </source>
</evidence>
<dbReference type="PROSITE" id="PS50076">
    <property type="entry name" value="DNAJ_2"/>
    <property type="match status" value="1"/>
</dbReference>